<evidence type="ECO:0000256" key="1">
    <source>
        <dbReference type="SAM" id="Coils"/>
    </source>
</evidence>
<feature type="coiled-coil region" evidence="1">
    <location>
        <begin position="901"/>
        <end position="935"/>
    </location>
</feature>
<accession>A0A317WHY3</accession>
<feature type="compositionally biased region" description="Polar residues" evidence="2">
    <location>
        <begin position="126"/>
        <end position="143"/>
    </location>
</feature>
<feature type="region of interest" description="Disordered" evidence="2">
    <location>
        <begin position="1130"/>
        <end position="1320"/>
    </location>
</feature>
<feature type="compositionally biased region" description="Polar residues" evidence="2">
    <location>
        <begin position="1274"/>
        <end position="1296"/>
    </location>
</feature>
<comment type="caution">
    <text evidence="3">The sequence shown here is derived from an EMBL/GenBank/DDBJ whole genome shotgun (WGS) entry which is preliminary data.</text>
</comment>
<dbReference type="STRING" id="1450535.A0A317WHY3"/>
<gene>
    <name evidence="3" type="ORF">BO94DRAFT_599173</name>
</gene>
<evidence type="ECO:0008006" key="5">
    <source>
        <dbReference type="Google" id="ProtNLM"/>
    </source>
</evidence>
<feature type="compositionally biased region" description="Polar residues" evidence="2">
    <location>
        <begin position="200"/>
        <end position="221"/>
    </location>
</feature>
<dbReference type="Proteomes" id="UP000246702">
    <property type="component" value="Unassembled WGS sequence"/>
</dbReference>
<feature type="compositionally biased region" description="Basic residues" evidence="2">
    <location>
        <begin position="1201"/>
        <end position="1213"/>
    </location>
</feature>
<feature type="compositionally biased region" description="Basic and acidic residues" evidence="2">
    <location>
        <begin position="1141"/>
        <end position="1150"/>
    </location>
</feature>
<dbReference type="GeneID" id="37118444"/>
<protein>
    <recommendedName>
        <fullName evidence="5">Rootletin</fullName>
    </recommendedName>
</protein>
<feature type="compositionally biased region" description="Polar residues" evidence="2">
    <location>
        <begin position="1182"/>
        <end position="1192"/>
    </location>
</feature>
<name>A0A317WHY3_9EURO</name>
<keyword evidence="4" id="KW-1185">Reference proteome</keyword>
<evidence type="ECO:0000256" key="2">
    <source>
        <dbReference type="SAM" id="MobiDB-lite"/>
    </source>
</evidence>
<dbReference type="RefSeq" id="XP_025466278.1">
    <property type="nucleotide sequence ID" value="XM_025616301.1"/>
</dbReference>
<feature type="coiled-coil region" evidence="1">
    <location>
        <begin position="358"/>
        <end position="406"/>
    </location>
</feature>
<dbReference type="EMBL" id="MSFK01000018">
    <property type="protein sequence ID" value="PWY83810.1"/>
    <property type="molecule type" value="Genomic_DNA"/>
</dbReference>
<feature type="region of interest" description="Disordered" evidence="2">
    <location>
        <begin position="85"/>
        <end position="151"/>
    </location>
</feature>
<organism evidence="3 4">
    <name type="scientific">Aspergillus sclerotioniger CBS 115572</name>
    <dbReference type="NCBI Taxonomy" id="1450535"/>
    <lineage>
        <taxon>Eukaryota</taxon>
        <taxon>Fungi</taxon>
        <taxon>Dikarya</taxon>
        <taxon>Ascomycota</taxon>
        <taxon>Pezizomycotina</taxon>
        <taxon>Eurotiomycetes</taxon>
        <taxon>Eurotiomycetidae</taxon>
        <taxon>Eurotiales</taxon>
        <taxon>Aspergillaceae</taxon>
        <taxon>Aspergillus</taxon>
        <taxon>Aspergillus subgen. Circumdati</taxon>
    </lineage>
</organism>
<dbReference type="OrthoDB" id="4201669at2759"/>
<keyword evidence="1" id="KW-0175">Coiled coil</keyword>
<reference evidence="3 4" key="1">
    <citation type="submission" date="2016-12" db="EMBL/GenBank/DDBJ databases">
        <title>The genomes of Aspergillus section Nigri reveals drivers in fungal speciation.</title>
        <authorList>
            <consortium name="DOE Joint Genome Institute"/>
            <person name="Vesth T.C."/>
            <person name="Nybo J."/>
            <person name="Theobald S."/>
            <person name="Brandl J."/>
            <person name="Frisvad J.C."/>
            <person name="Nielsen K.F."/>
            <person name="Lyhne E.K."/>
            <person name="Kogle M.E."/>
            <person name="Kuo A."/>
            <person name="Riley R."/>
            <person name="Clum A."/>
            <person name="Nolan M."/>
            <person name="Lipzen A."/>
            <person name="Salamov A."/>
            <person name="Henrissat B."/>
            <person name="Wiebenga A."/>
            <person name="De Vries R.P."/>
            <person name="Grigoriev I.V."/>
            <person name="Mortensen U.H."/>
            <person name="Andersen M.R."/>
            <person name="Baker S.E."/>
        </authorList>
    </citation>
    <scope>NUCLEOTIDE SEQUENCE [LARGE SCALE GENOMIC DNA]</scope>
    <source>
        <strain evidence="3 4">CBS 115572</strain>
    </source>
</reference>
<feature type="coiled-coil region" evidence="1">
    <location>
        <begin position="653"/>
        <end position="861"/>
    </location>
</feature>
<feature type="region of interest" description="Disordered" evidence="2">
    <location>
        <begin position="197"/>
        <end position="222"/>
    </location>
</feature>
<sequence>MQNEQTPLSAEDTLHCPDVVKATDVSNYDEVEELILLHMADDIDPVSPKLKAIMAQEGSTHVSLTGNRRQMSPLLMERPKSSGIDTSAFCFGKPTQGPNSFSLQPAKRSPLGTTSCEADSPPNHGNKLSSNHKGQSQELSSYPENAGSGTGTLKVALQDRQPETQKPQATAPSLPHKALEAEHILHVSHMPIETQVAGRTGTTKESAKRLTTTRPNESSMMSKRCNEQSKMLDQHILAPTNHKAKIAKRNGIHKERAIVGSTNGGSPLSEEDLFHLLIDRIRDREESAIAALHIRQQMETEIIKVAEENDALKIQLELSNKQIQKQASDLKICESRLGTWKLKLMRFKGFLNELGCDFQNLRGDAIQLKATRKELLNERDEITAGISEAKAKLAEASSSVDQRREQLLKVEGQHELIRQDLRNAETRANYLLHQLSDEKKRSKLLELYIQDCSRAQTTKLGQIMSHQHEMMKNMDTALESLGHQHDALLKTIQGSLCSDLNECLMSLREVSEKSSSGQKGVHECKEIMQNFALRIDSMMLQLNSDISREAKSNESLTQSLKEQILVIEEHIASDCNLSKQLSINSDNYESLRKTLEAFKATTEKITCSMQGLESKEIGLAGQMNAFGISLAEARIPQQIEPSREEICGYEMKIQGMKDKMESLSEDLNAAQAALKAKELETEAMKISMSEASSKADDSESRARACESEAAALRDEVKSVEIRVREELNRASVVSREQDRAKYEQQLHELLREKADVERNIDRLSTQLAGARLALAEYENKMKERESEMQLILTSKEMKIDNLKSHALESAAKLEDQEKEVARLTEVESVSVTQQASLHNQLEEATSRIRILVDERSRAINESHKSSQDLEAKFDALEMGFRKKEKEFALIQENLTAAISEKSDLECSQQKAKEEMHTLLERVEDSENKMNKIEEILSQMGLSTPGQSFTEVCGILQTSLLTAQNKPIDPQSNASPSGRDVSCSNAVTATPQKDILGLGQELYKAEVIYRTQSIQASIISSPFPREVKLGENSIASQERLCSVENPNIVPFSSIRQQASPRDSPVFGHDENDLAAMLMLTPGKKVITECDAPSKSDETLATKPTELKQEKLPRILAPEMAINKAALEVKDSVPLSNSQPDVKGTEVSENRGSRANTKPKAVTFETESPKSAGQKRKQPESKSNDAPSKVQNMSLIEDQPARVNRRTYSRVRHSVSRGAAKATEVARFSAGDAADGDTHVPITRAAGNKRAKASIDPPGQRQTKSVSEYFERKSSPTKLASGSSRPPSMNANQSNNQKWPARGRSSRRTRGEHYNARFNRGA</sequence>
<evidence type="ECO:0000313" key="3">
    <source>
        <dbReference type="EMBL" id="PWY83810.1"/>
    </source>
</evidence>
<proteinExistence type="predicted"/>
<evidence type="ECO:0000313" key="4">
    <source>
        <dbReference type="Proteomes" id="UP000246702"/>
    </source>
</evidence>